<name>A0A6A6F9U4_9PEZI</name>
<feature type="compositionally biased region" description="Low complexity" evidence="1">
    <location>
        <begin position="192"/>
        <end position="211"/>
    </location>
</feature>
<feature type="compositionally biased region" description="Low complexity" evidence="1">
    <location>
        <begin position="221"/>
        <end position="235"/>
    </location>
</feature>
<feature type="compositionally biased region" description="Polar residues" evidence="1">
    <location>
        <begin position="254"/>
        <end position="267"/>
    </location>
</feature>
<feature type="region of interest" description="Disordered" evidence="1">
    <location>
        <begin position="122"/>
        <end position="149"/>
    </location>
</feature>
<feature type="compositionally biased region" description="Low complexity" evidence="1">
    <location>
        <begin position="127"/>
        <end position="138"/>
    </location>
</feature>
<keyword evidence="2" id="KW-0472">Membrane</keyword>
<feature type="region of interest" description="Disordered" evidence="1">
    <location>
        <begin position="162"/>
        <end position="267"/>
    </location>
</feature>
<keyword evidence="2" id="KW-1133">Transmembrane helix</keyword>
<evidence type="ECO:0000256" key="1">
    <source>
        <dbReference type="SAM" id="MobiDB-lite"/>
    </source>
</evidence>
<accession>A0A6A6F9U4</accession>
<dbReference type="EMBL" id="ML992683">
    <property type="protein sequence ID" value="KAF2210113.1"/>
    <property type="molecule type" value="Genomic_DNA"/>
</dbReference>
<feature type="compositionally biased region" description="Polar residues" evidence="1">
    <location>
        <begin position="96"/>
        <end position="109"/>
    </location>
</feature>
<feature type="region of interest" description="Disordered" evidence="1">
    <location>
        <begin position="56"/>
        <end position="109"/>
    </location>
</feature>
<reference evidence="3" key="1">
    <citation type="journal article" date="2020" name="Stud. Mycol.">
        <title>101 Dothideomycetes genomes: a test case for predicting lifestyles and emergence of pathogens.</title>
        <authorList>
            <person name="Haridas S."/>
            <person name="Albert R."/>
            <person name="Binder M."/>
            <person name="Bloem J."/>
            <person name="Labutti K."/>
            <person name="Salamov A."/>
            <person name="Andreopoulos B."/>
            <person name="Baker S."/>
            <person name="Barry K."/>
            <person name="Bills G."/>
            <person name="Bluhm B."/>
            <person name="Cannon C."/>
            <person name="Castanera R."/>
            <person name="Culley D."/>
            <person name="Daum C."/>
            <person name="Ezra D."/>
            <person name="Gonzalez J."/>
            <person name="Henrissat B."/>
            <person name="Kuo A."/>
            <person name="Liang C."/>
            <person name="Lipzen A."/>
            <person name="Lutzoni F."/>
            <person name="Magnuson J."/>
            <person name="Mondo S."/>
            <person name="Nolan M."/>
            <person name="Ohm R."/>
            <person name="Pangilinan J."/>
            <person name="Park H.-J."/>
            <person name="Ramirez L."/>
            <person name="Alfaro M."/>
            <person name="Sun H."/>
            <person name="Tritt A."/>
            <person name="Yoshinaga Y."/>
            <person name="Zwiers L.-H."/>
            <person name="Turgeon B."/>
            <person name="Goodwin S."/>
            <person name="Spatafora J."/>
            <person name="Crous P."/>
            <person name="Grigoriev I."/>
        </authorList>
    </citation>
    <scope>NUCLEOTIDE SEQUENCE</scope>
    <source>
        <strain evidence="3">SCOH1-5</strain>
    </source>
</reference>
<evidence type="ECO:0000313" key="4">
    <source>
        <dbReference type="Proteomes" id="UP000799539"/>
    </source>
</evidence>
<dbReference type="OrthoDB" id="3648339at2759"/>
<sequence length="326" mass="34748">MDYGVVVGVATGSVAVASLIVLAIVYLIRERRRRNINKSLGTQLFFLPPTIKVVSDEDLEQQRRDPPVQEVASHRPQMGHSPTLKSIKPTTKRARSSSTESQVISPLSPSITVANTTSLSRTSTITNNNGGCNNSHNNAHYQAYTPPSSTVPQITEVASLPSTLLPGSNTTPPPSGWQPPSPTTLEVPSGKVSPLSMSSQSGSSSRRLSPVQIPPPARQVSPIPTTSSSSSSSTPEVRQISSPSPGLPHPTISRKPTTDPTTSNSLYSIAETAAVPGPKTRYYSAENKTRQSLIHIPDTANALPELPGCEPIPVVKKHNSWHSLRA</sequence>
<gene>
    <name evidence="3" type="ORF">CERZMDRAFT_99805</name>
</gene>
<proteinExistence type="predicted"/>
<feature type="compositionally biased region" description="Pro residues" evidence="1">
    <location>
        <begin position="171"/>
        <end position="182"/>
    </location>
</feature>
<evidence type="ECO:0000256" key="2">
    <source>
        <dbReference type="SAM" id="Phobius"/>
    </source>
</evidence>
<feature type="transmembrane region" description="Helical" evidence="2">
    <location>
        <begin position="6"/>
        <end position="28"/>
    </location>
</feature>
<protein>
    <submittedName>
        <fullName evidence="3">Uncharacterized protein</fullName>
    </submittedName>
</protein>
<dbReference type="AlphaFoldDB" id="A0A6A6F9U4"/>
<organism evidence="3 4">
    <name type="scientific">Cercospora zeae-maydis SCOH1-5</name>
    <dbReference type="NCBI Taxonomy" id="717836"/>
    <lineage>
        <taxon>Eukaryota</taxon>
        <taxon>Fungi</taxon>
        <taxon>Dikarya</taxon>
        <taxon>Ascomycota</taxon>
        <taxon>Pezizomycotina</taxon>
        <taxon>Dothideomycetes</taxon>
        <taxon>Dothideomycetidae</taxon>
        <taxon>Mycosphaerellales</taxon>
        <taxon>Mycosphaerellaceae</taxon>
        <taxon>Cercospora</taxon>
    </lineage>
</organism>
<keyword evidence="2" id="KW-0812">Transmembrane</keyword>
<dbReference type="Proteomes" id="UP000799539">
    <property type="component" value="Unassembled WGS sequence"/>
</dbReference>
<evidence type="ECO:0000313" key="3">
    <source>
        <dbReference type="EMBL" id="KAF2210113.1"/>
    </source>
</evidence>
<keyword evidence="4" id="KW-1185">Reference proteome</keyword>